<proteinExistence type="predicted"/>
<sequence>MLKLPNAIACCALILLTACDFSDDHHGSSPERAYFHLRVDFPSNQISPAFIDPRAEAMIIELYPWPHAPYESIITDTEQINLFQTCLAELSDSQNCSLKPGDLLASVQLTTHQNNWSIDLDTGTYLLQVQQLAEANNPSSRFSVTTSLLNLAAGQNNVVINLTAGRWQFATPIELQLLGQGRPFDLLTEYFPGAESNRPGLSSYTSWTSELTWILDSRSEYAESHPPTTAAVALGLAIDDVNFSFNPVKLHALHLTGEQGLQGWQQLVMGTQSEDELSLYYGSNTGESLPANLLTWRLNTPSAITFETQQNGTPFYFHHHWQRIEEFEGPFHGQMGVRSPSQLRQAYTQGLNQTHLSLGELVVQKTPNSESRGYQAGIFFLTPETLGSLSLRALAGDSGEIITADGGYVFQQQDEEDLGSGISRLNLDVRLEELFIDPEFPPGQPPLTQMINANTIHGTLVEFVHFRDSEADPLSEYLGVAFPSFATLAPDHTGTERDSIQQRVLRHLSGQARPGEIVAASQMSSSGCYTYYDRRIRIEQNYGINPDTQRWEADGSEQIDETHISSLPPDAYETEAGRVCLHPFTLTATPLSSPIGMIQPLATDIAPITQDTAAQLAFEVIDVNGDNLKTFHTLAELILFVMEEDICSSGQTVMESLGSQELLRRIQFNACILKPDFGGPWSNNQLDGEIRVRAAAWPSNPEPEPVLMRIESLDLTQTAPDNARTQLQGRFEATHQAGEPTLSYLSGAYFSMRLLNAQQPMWQSWQHFHWDLSETVTMGSLHPRRPRYYLGRNQPLAEHGGAFAVTTLAPFMGNEPAPFRPESGQVSVEGAEKTWMEVTLSSGDIIQIQGHLITENGLQNCQLSSDWDALNSQFDANPPALSWSCNPL</sequence>
<evidence type="ECO:0008006" key="3">
    <source>
        <dbReference type="Google" id="ProtNLM"/>
    </source>
</evidence>
<reference evidence="1 2" key="1">
    <citation type="submission" date="2024-02" db="EMBL/GenBank/DDBJ databases">
        <title>Marinospirillum sp. MEB 164 isolated from Lonar lake sediment.</title>
        <authorList>
            <person name="Joshi A."/>
            <person name="Thite S."/>
        </authorList>
    </citation>
    <scope>NUCLEOTIDE SEQUENCE [LARGE SCALE GENOMIC DNA]</scope>
    <source>
        <strain evidence="1 2">MEB164</strain>
    </source>
</reference>
<gene>
    <name evidence="1" type="ORF">V6U78_07590</name>
</gene>
<name>A0ABW8PYH8_9GAMM</name>
<evidence type="ECO:0000313" key="1">
    <source>
        <dbReference type="EMBL" id="MFK7160894.1"/>
    </source>
</evidence>
<accession>A0ABW8PYH8</accession>
<dbReference type="Proteomes" id="UP001621714">
    <property type="component" value="Unassembled WGS sequence"/>
</dbReference>
<protein>
    <recommendedName>
        <fullName evidence="3">EF-hand domain-containing protein</fullName>
    </recommendedName>
</protein>
<organism evidence="1 2">
    <name type="scientific">Marinospirillum alkalitolerans</name>
    <dbReference type="NCBI Taxonomy" id="3123374"/>
    <lineage>
        <taxon>Bacteria</taxon>
        <taxon>Pseudomonadati</taxon>
        <taxon>Pseudomonadota</taxon>
        <taxon>Gammaproteobacteria</taxon>
        <taxon>Oceanospirillales</taxon>
        <taxon>Oceanospirillaceae</taxon>
        <taxon>Marinospirillum</taxon>
    </lineage>
</organism>
<comment type="caution">
    <text evidence="1">The sequence shown here is derived from an EMBL/GenBank/DDBJ whole genome shotgun (WGS) entry which is preliminary data.</text>
</comment>
<dbReference type="RefSeq" id="WP_405339055.1">
    <property type="nucleotide sequence ID" value="NZ_JBANFI010000004.1"/>
</dbReference>
<dbReference type="EMBL" id="JBANFI010000004">
    <property type="protein sequence ID" value="MFK7160894.1"/>
    <property type="molecule type" value="Genomic_DNA"/>
</dbReference>
<dbReference type="PROSITE" id="PS51257">
    <property type="entry name" value="PROKAR_LIPOPROTEIN"/>
    <property type="match status" value="1"/>
</dbReference>
<keyword evidence="2" id="KW-1185">Reference proteome</keyword>
<evidence type="ECO:0000313" key="2">
    <source>
        <dbReference type="Proteomes" id="UP001621714"/>
    </source>
</evidence>